<keyword evidence="2" id="KW-1185">Reference proteome</keyword>
<comment type="caution">
    <text evidence="1">The sequence shown here is derived from an EMBL/GenBank/DDBJ whole genome shotgun (WGS) entry which is preliminary data.</text>
</comment>
<dbReference type="GeneID" id="81401695"/>
<protein>
    <submittedName>
        <fullName evidence="1">Uncharacterized protein</fullName>
    </submittedName>
</protein>
<dbReference type="Proteomes" id="UP001149079">
    <property type="component" value="Unassembled WGS sequence"/>
</dbReference>
<dbReference type="RefSeq" id="XP_056524638.1">
    <property type="nucleotide sequence ID" value="XM_056662525.1"/>
</dbReference>
<organism evidence="1 2">
    <name type="scientific">Penicillium bovifimosum</name>
    <dbReference type="NCBI Taxonomy" id="126998"/>
    <lineage>
        <taxon>Eukaryota</taxon>
        <taxon>Fungi</taxon>
        <taxon>Dikarya</taxon>
        <taxon>Ascomycota</taxon>
        <taxon>Pezizomycotina</taxon>
        <taxon>Eurotiomycetes</taxon>
        <taxon>Eurotiomycetidae</taxon>
        <taxon>Eurotiales</taxon>
        <taxon>Aspergillaceae</taxon>
        <taxon>Penicillium</taxon>
    </lineage>
</organism>
<accession>A0A9W9L912</accession>
<dbReference type="EMBL" id="JAPQKL010000002">
    <property type="protein sequence ID" value="KAJ5142994.1"/>
    <property type="molecule type" value="Genomic_DNA"/>
</dbReference>
<proteinExistence type="predicted"/>
<sequence>MFKIAIAHNPQWHKFLLKVNVKHEKNFMQKVYNSFIWLVIQSFHAHPKKYKLETLTGAVVQDACRRGSHWSLYEVKTVRGEAGNLFPTRRSRQRSRSDGNCQVLPSPSRSQYTDFETSMQVGCSVLCWVSSSASIRQRRTAEAAKPMYEEDFIKGTYRVEGPLNLRRGIIQQRLLDKLQWKFLCSLTKDGYEQLIYDVQSMQILPSR</sequence>
<evidence type="ECO:0000313" key="2">
    <source>
        <dbReference type="Proteomes" id="UP001149079"/>
    </source>
</evidence>
<dbReference type="AlphaFoldDB" id="A0A9W9L912"/>
<reference evidence="1" key="1">
    <citation type="submission" date="2022-11" db="EMBL/GenBank/DDBJ databases">
        <authorList>
            <person name="Petersen C."/>
        </authorList>
    </citation>
    <scope>NUCLEOTIDE SEQUENCE</scope>
    <source>
        <strain evidence="1">IBT 22155</strain>
    </source>
</reference>
<evidence type="ECO:0000313" key="1">
    <source>
        <dbReference type="EMBL" id="KAJ5142994.1"/>
    </source>
</evidence>
<name>A0A9W9L912_9EURO</name>
<reference evidence="1" key="2">
    <citation type="journal article" date="2023" name="IMA Fungus">
        <title>Comparative genomic study of the Penicillium genus elucidates a diverse pangenome and 15 lateral gene transfer events.</title>
        <authorList>
            <person name="Petersen C."/>
            <person name="Sorensen T."/>
            <person name="Nielsen M.R."/>
            <person name="Sondergaard T.E."/>
            <person name="Sorensen J.L."/>
            <person name="Fitzpatrick D.A."/>
            <person name="Frisvad J.C."/>
            <person name="Nielsen K.L."/>
        </authorList>
    </citation>
    <scope>NUCLEOTIDE SEQUENCE</scope>
    <source>
        <strain evidence="1">IBT 22155</strain>
    </source>
</reference>
<gene>
    <name evidence="1" type="ORF">N7515_001781</name>
</gene>